<keyword evidence="1 4" id="KW-0489">Methyltransferase</keyword>
<keyword evidence="5" id="KW-1185">Reference proteome</keyword>
<dbReference type="SUPFAM" id="SSF53335">
    <property type="entry name" value="S-adenosyl-L-methionine-dependent methyltransferases"/>
    <property type="match status" value="1"/>
</dbReference>
<accession>A0A838ZSJ3</accession>
<reference evidence="4 5" key="1">
    <citation type="submission" date="2020-07" db="EMBL/GenBank/DDBJ databases">
        <title>Moheibacter lacus sp. nov., a member of the family Flavobacteriaceae isolated from freshwater lake sediment.</title>
        <authorList>
            <person name="Liu Y."/>
        </authorList>
    </citation>
    <scope>NUCLEOTIDE SEQUENCE [LARGE SCALE GENOMIC DNA]</scope>
    <source>
        <strain evidence="4 5">BDHS18</strain>
    </source>
</reference>
<dbReference type="Proteomes" id="UP000552241">
    <property type="component" value="Unassembled WGS sequence"/>
</dbReference>
<dbReference type="InterPro" id="IPR029063">
    <property type="entry name" value="SAM-dependent_MTases_sf"/>
</dbReference>
<dbReference type="Pfam" id="PF13649">
    <property type="entry name" value="Methyltransf_25"/>
    <property type="match status" value="1"/>
</dbReference>
<sequence>MYLIHCPTKNKLSQMEENYIEKNRNAWNKRSELHFSSAFYDVEGFLNGKSSLNPIELELLGDVKGKSILHLQCHFGQDSISLNRLGAEVTGVDLSDKAIELAIELAQKANSSAQFICSDIYDLPYHLDEKFDIVFTSYGTIGWLPDLDKWAKIIAEFLKPNGQFVFVEFHPFVWMFDNEFEKIQYNYFKGEAIIETKDESYTEGKLAETISEISWNHSVSEVVNSLIKNNLEIRCLEEFDHSPYNIFPEMEEVQSGKFQIKKFGNKLPLLYAIQAIKTG</sequence>
<organism evidence="4 5">
    <name type="scientific">Moheibacter lacus</name>
    <dbReference type="NCBI Taxonomy" id="2745851"/>
    <lineage>
        <taxon>Bacteria</taxon>
        <taxon>Pseudomonadati</taxon>
        <taxon>Bacteroidota</taxon>
        <taxon>Flavobacteriia</taxon>
        <taxon>Flavobacteriales</taxon>
        <taxon>Weeksellaceae</taxon>
        <taxon>Moheibacter</taxon>
    </lineage>
</organism>
<evidence type="ECO:0000259" key="3">
    <source>
        <dbReference type="Pfam" id="PF13649"/>
    </source>
</evidence>
<dbReference type="Gene3D" id="3.40.50.150">
    <property type="entry name" value="Vaccinia Virus protein VP39"/>
    <property type="match status" value="1"/>
</dbReference>
<dbReference type="GO" id="GO:0032259">
    <property type="term" value="P:methylation"/>
    <property type="evidence" value="ECO:0007669"/>
    <property type="project" value="UniProtKB-KW"/>
</dbReference>
<dbReference type="EMBL" id="JACDZE010000002">
    <property type="protein sequence ID" value="MBA5629943.1"/>
    <property type="molecule type" value="Genomic_DNA"/>
</dbReference>
<evidence type="ECO:0000256" key="2">
    <source>
        <dbReference type="ARBA" id="ARBA00022679"/>
    </source>
</evidence>
<dbReference type="PANTHER" id="PTHR43861">
    <property type="entry name" value="TRANS-ACONITATE 2-METHYLTRANSFERASE-RELATED"/>
    <property type="match status" value="1"/>
</dbReference>
<dbReference type="InterPro" id="IPR041698">
    <property type="entry name" value="Methyltransf_25"/>
</dbReference>
<dbReference type="CDD" id="cd02440">
    <property type="entry name" value="AdoMet_MTases"/>
    <property type="match status" value="1"/>
</dbReference>
<gene>
    <name evidence="4" type="ORF">HU137_09195</name>
</gene>
<proteinExistence type="predicted"/>
<evidence type="ECO:0000313" key="5">
    <source>
        <dbReference type="Proteomes" id="UP000552241"/>
    </source>
</evidence>
<dbReference type="PANTHER" id="PTHR43861:SF1">
    <property type="entry name" value="TRANS-ACONITATE 2-METHYLTRANSFERASE"/>
    <property type="match status" value="1"/>
</dbReference>
<protein>
    <submittedName>
        <fullName evidence="4">Class I SAM-dependent methyltransferase</fullName>
    </submittedName>
</protein>
<evidence type="ECO:0000256" key="1">
    <source>
        <dbReference type="ARBA" id="ARBA00022603"/>
    </source>
</evidence>
<dbReference type="AlphaFoldDB" id="A0A838ZSJ3"/>
<feature type="domain" description="Methyltransferase" evidence="3">
    <location>
        <begin position="68"/>
        <end position="162"/>
    </location>
</feature>
<comment type="caution">
    <text evidence="4">The sequence shown here is derived from an EMBL/GenBank/DDBJ whole genome shotgun (WGS) entry which is preliminary data.</text>
</comment>
<dbReference type="GO" id="GO:0008168">
    <property type="term" value="F:methyltransferase activity"/>
    <property type="evidence" value="ECO:0007669"/>
    <property type="project" value="UniProtKB-KW"/>
</dbReference>
<keyword evidence="2 4" id="KW-0808">Transferase</keyword>
<evidence type="ECO:0000313" key="4">
    <source>
        <dbReference type="EMBL" id="MBA5629943.1"/>
    </source>
</evidence>
<name>A0A838ZSJ3_9FLAO</name>